<evidence type="ECO:0000256" key="9">
    <source>
        <dbReference type="SAM" id="MobiDB-lite"/>
    </source>
</evidence>
<evidence type="ECO:0000313" key="14">
    <source>
        <dbReference type="Proteomes" id="UP000242886"/>
    </source>
</evidence>
<dbReference type="SUPFAM" id="SSF90123">
    <property type="entry name" value="ABC transporter transmembrane region"/>
    <property type="match status" value="1"/>
</dbReference>
<keyword evidence="6 13" id="KW-0067">ATP-binding</keyword>
<protein>
    <submittedName>
        <fullName evidence="13">Alkaline protease secretion ATP-binding protein AprD</fullName>
    </submittedName>
</protein>
<dbReference type="PROSITE" id="PS50929">
    <property type="entry name" value="ABC_TM1F"/>
    <property type="match status" value="1"/>
</dbReference>
<comment type="subcellular location">
    <subcellularLocation>
        <location evidence="1">Cell membrane</location>
        <topology evidence="1">Multi-pass membrane protein</topology>
    </subcellularLocation>
</comment>
<keyword evidence="13" id="KW-0378">Hydrolase</keyword>
<dbReference type="PANTHER" id="PTHR24221">
    <property type="entry name" value="ATP-BINDING CASSETTE SUB-FAMILY B"/>
    <property type="match status" value="1"/>
</dbReference>
<gene>
    <name evidence="13" type="primary">aprD</name>
    <name evidence="13" type="ORF">SDENCHOL_20337</name>
</gene>
<organism evidence="13 14">
    <name type="scientific">Sterolibacterium denitrificans</name>
    <dbReference type="NCBI Taxonomy" id="157592"/>
    <lineage>
        <taxon>Bacteria</taxon>
        <taxon>Pseudomonadati</taxon>
        <taxon>Pseudomonadota</taxon>
        <taxon>Betaproteobacteria</taxon>
        <taxon>Nitrosomonadales</taxon>
        <taxon>Sterolibacteriaceae</taxon>
        <taxon>Sterolibacterium</taxon>
    </lineage>
</organism>
<keyword evidence="5" id="KW-0547">Nucleotide-binding</keyword>
<dbReference type="InterPro" id="IPR003593">
    <property type="entry name" value="AAA+_ATPase"/>
</dbReference>
<evidence type="ECO:0000256" key="6">
    <source>
        <dbReference type="ARBA" id="ARBA00022840"/>
    </source>
</evidence>
<dbReference type="InterPro" id="IPR039421">
    <property type="entry name" value="Type_1_exporter"/>
</dbReference>
<dbReference type="InterPro" id="IPR017871">
    <property type="entry name" value="ABC_transporter-like_CS"/>
</dbReference>
<dbReference type="Gene3D" id="3.40.50.300">
    <property type="entry name" value="P-loop containing nucleotide triphosphate hydrolases"/>
    <property type="match status" value="1"/>
</dbReference>
<dbReference type="FunFam" id="1.20.1560.10:FF:000109">
    <property type="entry name" value="Alkaline protease secretion ATP-binding protein aprD"/>
    <property type="match status" value="1"/>
</dbReference>
<dbReference type="GO" id="GO:0005886">
    <property type="term" value="C:plasma membrane"/>
    <property type="evidence" value="ECO:0007669"/>
    <property type="project" value="UniProtKB-SubCell"/>
</dbReference>
<evidence type="ECO:0000313" key="13">
    <source>
        <dbReference type="EMBL" id="SMB27243.1"/>
    </source>
</evidence>
<dbReference type="PANTHER" id="PTHR24221:SF248">
    <property type="entry name" value="ABC TRANSPORTER TRANSMEMBRANE REGION"/>
    <property type="match status" value="1"/>
</dbReference>
<dbReference type="Proteomes" id="UP000242886">
    <property type="component" value="Chromosome SDENCHOL"/>
</dbReference>
<dbReference type="GO" id="GO:0140359">
    <property type="term" value="F:ABC-type transporter activity"/>
    <property type="evidence" value="ECO:0007669"/>
    <property type="project" value="InterPro"/>
</dbReference>
<feature type="transmembrane region" description="Helical" evidence="10">
    <location>
        <begin position="155"/>
        <end position="174"/>
    </location>
</feature>
<evidence type="ECO:0000256" key="2">
    <source>
        <dbReference type="ARBA" id="ARBA00022448"/>
    </source>
</evidence>
<dbReference type="SMART" id="SM00382">
    <property type="entry name" value="AAA"/>
    <property type="match status" value="1"/>
</dbReference>
<reference evidence="13" key="1">
    <citation type="submission" date="2017-03" db="EMBL/GenBank/DDBJ databases">
        <authorList>
            <consortium name="AG Boll"/>
        </authorList>
    </citation>
    <scope>NUCLEOTIDE SEQUENCE [LARGE SCALE GENOMIC DNA]</scope>
    <source>
        <strain evidence="13">Chol</strain>
    </source>
</reference>
<dbReference type="GO" id="GO:0016887">
    <property type="term" value="F:ATP hydrolysis activity"/>
    <property type="evidence" value="ECO:0007669"/>
    <property type="project" value="InterPro"/>
</dbReference>
<evidence type="ECO:0000256" key="1">
    <source>
        <dbReference type="ARBA" id="ARBA00004651"/>
    </source>
</evidence>
<dbReference type="EMBL" id="LT837803">
    <property type="protein sequence ID" value="SMB27243.1"/>
    <property type="molecule type" value="Genomic_DNA"/>
</dbReference>
<dbReference type="GO" id="GO:0030253">
    <property type="term" value="P:protein secretion by the type I secretion system"/>
    <property type="evidence" value="ECO:0007669"/>
    <property type="project" value="InterPro"/>
</dbReference>
<keyword evidence="3" id="KW-1003">Cell membrane</keyword>
<keyword evidence="14" id="KW-1185">Reference proteome</keyword>
<feature type="domain" description="ABC transporter" evidence="11">
    <location>
        <begin position="331"/>
        <end position="566"/>
    </location>
</feature>
<dbReference type="InterPro" id="IPR047957">
    <property type="entry name" value="ABC_AprD-like_6TM"/>
</dbReference>
<feature type="transmembrane region" description="Helical" evidence="10">
    <location>
        <begin position="56"/>
        <end position="79"/>
    </location>
</feature>
<evidence type="ECO:0000256" key="10">
    <source>
        <dbReference type="SAM" id="Phobius"/>
    </source>
</evidence>
<dbReference type="GO" id="GO:0005524">
    <property type="term" value="F:ATP binding"/>
    <property type="evidence" value="ECO:0007669"/>
    <property type="project" value="UniProtKB-KW"/>
</dbReference>
<feature type="transmembrane region" description="Helical" evidence="10">
    <location>
        <begin position="21"/>
        <end position="44"/>
    </location>
</feature>
<dbReference type="GO" id="GO:0006508">
    <property type="term" value="P:proteolysis"/>
    <property type="evidence" value="ECO:0007669"/>
    <property type="project" value="UniProtKB-KW"/>
</dbReference>
<evidence type="ECO:0000256" key="4">
    <source>
        <dbReference type="ARBA" id="ARBA00022692"/>
    </source>
</evidence>
<sequence length="596" mass="63774">MKKLLDSQLEIDEALLGFRQTLLRVGGFSFVVNLLMLTPAIYMLQIYDRVLVSRNGMTLLVLTLLVVGLFMLVGGLEWVRSRLLVRMGTALDTRLSARVFTAAFQRNLQRAGGTPAQALNDLTTLRQFLAGPGVFAFFDLPWTPIYLLACALLHPWIGLFALCATLVLAALAWMNEMATRKPLLEANAHALIATQFANNNLRNAEMIAALGMTDQVRARWAEQQQKVLALQTLASERGGTIAASSRFIRMTAQSLILGVGAWLALDNTVSSGAVIAGSILMGRALSPVDQTIAVWKNWLATRTAYFRLAELLARYPAERERLPLPAPSGHVTVENVVLVPPGGDVPVLKGLAFQIPRGSVVGVIGPSGAGKTTLAKALIGVWRPRQGHVRLDGADVADWDKRDLGRALGYLPQGAELLEGTVAENIARFGGLTSEPIVAAAKLAGVHELILRLPKGYDTPVGVDGGQLSAGQRQRVALARALYGDPALLVLDEPNSNLDEAGEQALADAIRAVQARGGTVVVISHRASALAVMDRILLMRDGMLAAYGPRDDVIAAMQQGAVPGIRSLPAEIGKENEADTAQQADDEAAEGEGREA</sequence>
<keyword evidence="4 10" id="KW-0812">Transmembrane</keyword>
<dbReference type="AlphaFoldDB" id="A0A7Z7HSE0"/>
<keyword evidence="2" id="KW-0813">Transport</keyword>
<dbReference type="CDD" id="cd18586">
    <property type="entry name" value="ABC_6TM_PrtD_like"/>
    <property type="match status" value="1"/>
</dbReference>
<dbReference type="InterPro" id="IPR036640">
    <property type="entry name" value="ABC1_TM_sf"/>
</dbReference>
<feature type="region of interest" description="Disordered" evidence="9">
    <location>
        <begin position="567"/>
        <end position="596"/>
    </location>
</feature>
<keyword evidence="8 10" id="KW-0472">Membrane</keyword>
<dbReference type="FunFam" id="3.40.50.300:FF:001444">
    <property type="entry name" value="ABC transporter ATP-binding protein"/>
    <property type="match status" value="1"/>
</dbReference>
<dbReference type="Pfam" id="PF00664">
    <property type="entry name" value="ABC_membrane"/>
    <property type="match status" value="1"/>
</dbReference>
<name>A0A7Z7HSE0_9PROT</name>
<dbReference type="InterPro" id="IPR010128">
    <property type="entry name" value="ATPase_T1SS_PrtD-like"/>
</dbReference>
<keyword evidence="7 10" id="KW-1133">Transmembrane helix</keyword>
<dbReference type="PROSITE" id="PS00211">
    <property type="entry name" value="ABC_TRANSPORTER_1"/>
    <property type="match status" value="1"/>
</dbReference>
<feature type="domain" description="ABC transmembrane type-1" evidence="12">
    <location>
        <begin position="28"/>
        <end position="300"/>
    </location>
</feature>
<evidence type="ECO:0000259" key="12">
    <source>
        <dbReference type="PROSITE" id="PS50929"/>
    </source>
</evidence>
<dbReference type="GO" id="GO:0034040">
    <property type="term" value="F:ATPase-coupled lipid transmembrane transporter activity"/>
    <property type="evidence" value="ECO:0007669"/>
    <property type="project" value="TreeGrafter"/>
</dbReference>
<evidence type="ECO:0000256" key="3">
    <source>
        <dbReference type="ARBA" id="ARBA00022475"/>
    </source>
</evidence>
<dbReference type="Pfam" id="PF00005">
    <property type="entry name" value="ABC_tran"/>
    <property type="match status" value="1"/>
</dbReference>
<dbReference type="CDD" id="cd03246">
    <property type="entry name" value="ABCC_Protease_Secretion"/>
    <property type="match status" value="1"/>
</dbReference>
<proteinExistence type="predicted"/>
<dbReference type="InterPro" id="IPR003439">
    <property type="entry name" value="ABC_transporter-like_ATP-bd"/>
</dbReference>
<dbReference type="GO" id="GO:0030256">
    <property type="term" value="C:type I protein secretion system complex"/>
    <property type="evidence" value="ECO:0007669"/>
    <property type="project" value="InterPro"/>
</dbReference>
<dbReference type="Gene3D" id="1.20.1560.10">
    <property type="entry name" value="ABC transporter type 1, transmembrane domain"/>
    <property type="match status" value="1"/>
</dbReference>
<evidence type="ECO:0000256" key="8">
    <source>
        <dbReference type="ARBA" id="ARBA00023136"/>
    </source>
</evidence>
<evidence type="ECO:0000256" key="5">
    <source>
        <dbReference type="ARBA" id="ARBA00022741"/>
    </source>
</evidence>
<dbReference type="SUPFAM" id="SSF52540">
    <property type="entry name" value="P-loop containing nucleoside triphosphate hydrolases"/>
    <property type="match status" value="1"/>
</dbReference>
<dbReference type="InterPro" id="IPR027417">
    <property type="entry name" value="P-loop_NTPase"/>
</dbReference>
<dbReference type="RefSeq" id="WP_154716852.1">
    <property type="nucleotide sequence ID" value="NZ_LT837803.1"/>
</dbReference>
<dbReference type="NCBIfam" id="TIGR01842">
    <property type="entry name" value="type_I_sec_PrtD"/>
    <property type="match status" value="1"/>
</dbReference>
<keyword evidence="13" id="KW-0645">Protease</keyword>
<evidence type="ECO:0000256" key="7">
    <source>
        <dbReference type="ARBA" id="ARBA00022989"/>
    </source>
</evidence>
<dbReference type="GO" id="GO:0008233">
    <property type="term" value="F:peptidase activity"/>
    <property type="evidence" value="ECO:0007669"/>
    <property type="project" value="UniProtKB-KW"/>
</dbReference>
<accession>A0A7Z7HSE0</accession>
<dbReference type="InterPro" id="IPR011527">
    <property type="entry name" value="ABC1_TM_dom"/>
</dbReference>
<dbReference type="PROSITE" id="PS50893">
    <property type="entry name" value="ABC_TRANSPORTER_2"/>
    <property type="match status" value="1"/>
</dbReference>
<evidence type="ECO:0000259" key="11">
    <source>
        <dbReference type="PROSITE" id="PS50893"/>
    </source>
</evidence>